<evidence type="ECO:0000313" key="1">
    <source>
        <dbReference type="EMBL" id="KAI8027603.1"/>
    </source>
</evidence>
<protein>
    <submittedName>
        <fullName evidence="1">Uncharacterized protein</fullName>
    </submittedName>
</protein>
<dbReference type="Proteomes" id="UP001060215">
    <property type="component" value="Chromosome 3"/>
</dbReference>
<evidence type="ECO:0000313" key="2">
    <source>
        <dbReference type="Proteomes" id="UP001060215"/>
    </source>
</evidence>
<proteinExistence type="predicted"/>
<reference evidence="1 2" key="1">
    <citation type="journal article" date="2022" name="Plant J.">
        <title>Chromosome-level genome of Camellia lanceoleosa provides a valuable resource for understanding genome evolution and self-incompatibility.</title>
        <authorList>
            <person name="Gong W."/>
            <person name="Xiao S."/>
            <person name="Wang L."/>
            <person name="Liao Z."/>
            <person name="Chang Y."/>
            <person name="Mo W."/>
            <person name="Hu G."/>
            <person name="Li W."/>
            <person name="Zhao G."/>
            <person name="Zhu H."/>
            <person name="Hu X."/>
            <person name="Ji K."/>
            <person name="Xiang X."/>
            <person name="Song Q."/>
            <person name="Yuan D."/>
            <person name="Jin S."/>
            <person name="Zhang L."/>
        </authorList>
    </citation>
    <scope>NUCLEOTIDE SEQUENCE [LARGE SCALE GENOMIC DNA]</scope>
    <source>
        <strain evidence="1">SQ_2022a</strain>
    </source>
</reference>
<keyword evidence="2" id="KW-1185">Reference proteome</keyword>
<comment type="caution">
    <text evidence="1">The sequence shown here is derived from an EMBL/GenBank/DDBJ whole genome shotgun (WGS) entry which is preliminary data.</text>
</comment>
<gene>
    <name evidence="1" type="ORF">LOK49_LG02G01277</name>
</gene>
<sequence>MTTTPLTTTTLCVYQREANVDHQTETWVSRCGSAEVDRHGAPPTSTTTTPPRNEGFKQTIRIHLSRMRIEGFKRGNRRSSCKRKFLSMSKENTEECIAYTVHIPATPDRRVSHVDSQTSPLKTKKNRGT</sequence>
<name>A0ACC0IPH9_9ERIC</name>
<accession>A0ACC0IPH9</accession>
<dbReference type="EMBL" id="CM045760">
    <property type="protein sequence ID" value="KAI8027603.1"/>
    <property type="molecule type" value="Genomic_DNA"/>
</dbReference>
<organism evidence="1 2">
    <name type="scientific">Camellia lanceoleosa</name>
    <dbReference type="NCBI Taxonomy" id="1840588"/>
    <lineage>
        <taxon>Eukaryota</taxon>
        <taxon>Viridiplantae</taxon>
        <taxon>Streptophyta</taxon>
        <taxon>Embryophyta</taxon>
        <taxon>Tracheophyta</taxon>
        <taxon>Spermatophyta</taxon>
        <taxon>Magnoliopsida</taxon>
        <taxon>eudicotyledons</taxon>
        <taxon>Gunneridae</taxon>
        <taxon>Pentapetalae</taxon>
        <taxon>asterids</taxon>
        <taxon>Ericales</taxon>
        <taxon>Theaceae</taxon>
        <taxon>Camellia</taxon>
    </lineage>
</organism>